<dbReference type="GeneID" id="85364010"/>
<evidence type="ECO:0000313" key="3">
    <source>
        <dbReference type="Proteomes" id="UP001175211"/>
    </source>
</evidence>
<dbReference type="RefSeq" id="XP_060322364.1">
    <property type="nucleotide sequence ID" value="XM_060480462.1"/>
</dbReference>
<dbReference type="EMBL" id="JAUEPS010000122">
    <property type="protein sequence ID" value="KAK0436804.1"/>
    <property type="molecule type" value="Genomic_DNA"/>
</dbReference>
<protein>
    <submittedName>
        <fullName evidence="2">Uncharacterized protein</fullName>
    </submittedName>
</protein>
<dbReference type="Proteomes" id="UP001175211">
    <property type="component" value="Unassembled WGS sequence"/>
</dbReference>
<gene>
    <name evidence="2" type="ORF">EV420DRAFT_1753693</name>
</gene>
<evidence type="ECO:0000256" key="1">
    <source>
        <dbReference type="SAM" id="MobiDB-lite"/>
    </source>
</evidence>
<comment type="caution">
    <text evidence="2">The sequence shown here is derived from an EMBL/GenBank/DDBJ whole genome shotgun (WGS) entry which is preliminary data.</text>
</comment>
<keyword evidence="3" id="KW-1185">Reference proteome</keyword>
<reference evidence="2" key="1">
    <citation type="submission" date="2023-06" db="EMBL/GenBank/DDBJ databases">
        <authorList>
            <consortium name="Lawrence Berkeley National Laboratory"/>
            <person name="Ahrendt S."/>
            <person name="Sahu N."/>
            <person name="Indic B."/>
            <person name="Wong-Bajracharya J."/>
            <person name="Merenyi Z."/>
            <person name="Ke H.-M."/>
            <person name="Monk M."/>
            <person name="Kocsube S."/>
            <person name="Drula E."/>
            <person name="Lipzen A."/>
            <person name="Balint B."/>
            <person name="Henrissat B."/>
            <person name="Andreopoulos B."/>
            <person name="Martin F.M."/>
            <person name="Harder C.B."/>
            <person name="Rigling D."/>
            <person name="Ford K.L."/>
            <person name="Foster G.D."/>
            <person name="Pangilinan J."/>
            <person name="Papanicolaou A."/>
            <person name="Barry K."/>
            <person name="LaButti K."/>
            <person name="Viragh M."/>
            <person name="Koriabine M."/>
            <person name="Yan M."/>
            <person name="Riley R."/>
            <person name="Champramary S."/>
            <person name="Plett K.L."/>
            <person name="Tsai I.J."/>
            <person name="Slot J."/>
            <person name="Sipos G."/>
            <person name="Plett J."/>
            <person name="Nagy L.G."/>
            <person name="Grigoriev I.V."/>
        </authorList>
    </citation>
    <scope>NUCLEOTIDE SEQUENCE</scope>
    <source>
        <strain evidence="2">CCBAS 213</strain>
    </source>
</reference>
<name>A0AA39MK96_ARMTA</name>
<dbReference type="AlphaFoldDB" id="A0AA39MK96"/>
<sequence>MVRHVRAVDLAVPYWDLAPVIPPPPPPYAATRRLPTHQHDTVTGRGLERNRRETGGRTSLCFKAPEYAAPVIRAKDSFSIGNDVSSRTFRKQLEIDLVSVEGDYFIHPRSVNAIFPRPSNIEGNPHIGPKNTSILVPSPLNPSTSSEIQKHRDLDGGYRVLPHDSQGFGSFQSLGNPNRTTHTGYKASANEYSKLQSSSRSEPIHPPSKTLVLDLVCPDDSSLRFSNLLPADNDDMRTVCADPRIEGTTLLRAGQVLLEMKRLVHDPGFRCSKLPSIADDDNAGPSDRNTSIHDVPNGDVCVRRL</sequence>
<proteinExistence type="predicted"/>
<feature type="region of interest" description="Disordered" evidence="1">
    <location>
        <begin position="276"/>
        <end position="297"/>
    </location>
</feature>
<evidence type="ECO:0000313" key="2">
    <source>
        <dbReference type="EMBL" id="KAK0436804.1"/>
    </source>
</evidence>
<accession>A0AA39MK96</accession>
<organism evidence="2 3">
    <name type="scientific">Armillaria tabescens</name>
    <name type="common">Ringless honey mushroom</name>
    <name type="synonym">Agaricus tabescens</name>
    <dbReference type="NCBI Taxonomy" id="1929756"/>
    <lineage>
        <taxon>Eukaryota</taxon>
        <taxon>Fungi</taxon>
        <taxon>Dikarya</taxon>
        <taxon>Basidiomycota</taxon>
        <taxon>Agaricomycotina</taxon>
        <taxon>Agaricomycetes</taxon>
        <taxon>Agaricomycetidae</taxon>
        <taxon>Agaricales</taxon>
        <taxon>Marasmiineae</taxon>
        <taxon>Physalacriaceae</taxon>
        <taxon>Desarmillaria</taxon>
    </lineage>
</organism>